<accession>A0ABY5HLR0</accession>
<dbReference type="EMBL" id="CP073347">
    <property type="protein sequence ID" value="UTW12742.1"/>
    <property type="molecule type" value="Genomic_DNA"/>
</dbReference>
<dbReference type="SMART" id="SM00342">
    <property type="entry name" value="HTH_ARAC"/>
    <property type="match status" value="1"/>
</dbReference>
<dbReference type="PANTHER" id="PTHR46796">
    <property type="entry name" value="HTH-TYPE TRANSCRIPTIONAL ACTIVATOR RHAS-RELATED"/>
    <property type="match status" value="1"/>
</dbReference>
<dbReference type="Gene3D" id="1.10.10.60">
    <property type="entry name" value="Homeodomain-like"/>
    <property type="match status" value="2"/>
</dbReference>
<sequence length="272" mass="30032">MDRLATLLQHFHLRARIFNSGPLCQTSRYDSTEGIGHIHLLKKGSLRLQVDGAPDRRVEQPSLIFFMQPRGHSLIPGPEGAETVCGDFSFGSGRNPLSRALGTPILLELAELEGLGRTLELLFDEALTDRCGRQAAIDRLCELLIIQLFRHLMDSNTLDVGLLAGLADPRLARALNALHELPQHPWTLAQMATEAGMSRARFASAFRDTVGQTPRDYLTQWRIGLAQALLREGRPTDWVAHAVGYSGPPALAKVFRQSLGLSPTQWLKSTNT</sequence>
<evidence type="ECO:0000256" key="2">
    <source>
        <dbReference type="ARBA" id="ARBA00023125"/>
    </source>
</evidence>
<evidence type="ECO:0000256" key="1">
    <source>
        <dbReference type="ARBA" id="ARBA00023015"/>
    </source>
</evidence>
<organism evidence="5 6">
    <name type="scientific">Marinobacterium rhizophilum</name>
    <dbReference type="NCBI Taxonomy" id="420402"/>
    <lineage>
        <taxon>Bacteria</taxon>
        <taxon>Pseudomonadati</taxon>
        <taxon>Pseudomonadota</taxon>
        <taxon>Gammaproteobacteria</taxon>
        <taxon>Oceanospirillales</taxon>
        <taxon>Oceanospirillaceae</taxon>
        <taxon>Marinobacterium</taxon>
    </lineage>
</organism>
<dbReference type="SUPFAM" id="SSF46689">
    <property type="entry name" value="Homeodomain-like"/>
    <property type="match status" value="2"/>
</dbReference>
<dbReference type="Pfam" id="PF12833">
    <property type="entry name" value="HTH_18"/>
    <property type="match status" value="1"/>
</dbReference>
<keyword evidence="1" id="KW-0805">Transcription regulation</keyword>
<name>A0ABY5HLR0_9GAMM</name>
<dbReference type="RefSeq" id="WP_255854864.1">
    <property type="nucleotide sequence ID" value="NZ_CP073347.1"/>
</dbReference>
<dbReference type="InterPro" id="IPR018060">
    <property type="entry name" value="HTH_AraC"/>
</dbReference>
<evidence type="ECO:0000313" key="6">
    <source>
        <dbReference type="Proteomes" id="UP001058461"/>
    </source>
</evidence>
<feature type="domain" description="HTH araC/xylS-type" evidence="4">
    <location>
        <begin position="172"/>
        <end position="269"/>
    </location>
</feature>
<dbReference type="PROSITE" id="PS01124">
    <property type="entry name" value="HTH_ARAC_FAMILY_2"/>
    <property type="match status" value="1"/>
</dbReference>
<keyword evidence="6" id="KW-1185">Reference proteome</keyword>
<reference evidence="5" key="1">
    <citation type="submission" date="2021-04" db="EMBL/GenBank/DDBJ databases">
        <title>Oceanospirillales bacteria with DddD are important DMSP degraders in coastal seawater.</title>
        <authorList>
            <person name="Liu J."/>
        </authorList>
    </citation>
    <scope>NUCLEOTIDE SEQUENCE</scope>
    <source>
        <strain evidence="5">D13-1</strain>
    </source>
</reference>
<dbReference type="InterPro" id="IPR032783">
    <property type="entry name" value="AraC_lig"/>
</dbReference>
<keyword evidence="2" id="KW-0238">DNA-binding</keyword>
<evidence type="ECO:0000256" key="3">
    <source>
        <dbReference type="ARBA" id="ARBA00023163"/>
    </source>
</evidence>
<dbReference type="PANTHER" id="PTHR46796:SF13">
    <property type="entry name" value="HTH-TYPE TRANSCRIPTIONAL ACTIVATOR RHAS"/>
    <property type="match status" value="1"/>
</dbReference>
<protein>
    <submittedName>
        <fullName evidence="5">AraC family transcriptional regulator</fullName>
    </submittedName>
</protein>
<dbReference type="Pfam" id="PF12852">
    <property type="entry name" value="Cupin_6"/>
    <property type="match status" value="1"/>
</dbReference>
<gene>
    <name evidence="5" type="ORF">KDW95_03415</name>
</gene>
<dbReference type="InterPro" id="IPR050204">
    <property type="entry name" value="AraC_XylS_family_regulators"/>
</dbReference>
<dbReference type="Proteomes" id="UP001058461">
    <property type="component" value="Chromosome"/>
</dbReference>
<evidence type="ECO:0000259" key="4">
    <source>
        <dbReference type="PROSITE" id="PS01124"/>
    </source>
</evidence>
<evidence type="ECO:0000313" key="5">
    <source>
        <dbReference type="EMBL" id="UTW12742.1"/>
    </source>
</evidence>
<dbReference type="InterPro" id="IPR009057">
    <property type="entry name" value="Homeodomain-like_sf"/>
</dbReference>
<proteinExistence type="predicted"/>
<keyword evidence="3" id="KW-0804">Transcription</keyword>